<feature type="domain" description="Thiamine phosphate synthase/TenI" evidence="10">
    <location>
        <begin position="9"/>
        <end position="194"/>
    </location>
</feature>
<dbReference type="PANTHER" id="PTHR20857">
    <property type="entry name" value="THIAMINE-PHOSPHATE PYROPHOSPHORYLASE"/>
    <property type="match status" value="1"/>
</dbReference>
<feature type="binding site" evidence="9">
    <location>
        <position position="142"/>
    </location>
    <ligand>
        <name>4-amino-2-methyl-5-(diphosphooxymethyl)pyrimidine</name>
        <dbReference type="ChEBI" id="CHEBI:57841"/>
    </ligand>
</feature>
<comment type="cofactor">
    <cofactor evidence="9">
        <name>Mg(2+)</name>
        <dbReference type="ChEBI" id="CHEBI:18420"/>
    </cofactor>
    <text evidence="9">Binds 1 Mg(2+) ion per subunit.</text>
</comment>
<dbReference type="HAMAP" id="MF_00097">
    <property type="entry name" value="TMP_synthase"/>
    <property type="match status" value="1"/>
</dbReference>
<sequence>MAYQFPPIYPILDSSFIPASGRRQFLHDLGAALADAGVTLLEYRKKTGSDAELRSDAETLRAVMSDESIRLILDDRADLVCEVGFDGVHVDAGDISVREARRIVGPGRIIGTFAGSDALIPGILDEPANYFAIGPVFSTTTKQTDKKPIGIDGVRRLRQQAGPDVILTAAAGITLDTAPLVLEAGASTVAVAAALFSAADPASEFRRWRERLADF</sequence>
<evidence type="ECO:0000256" key="7">
    <source>
        <dbReference type="ARBA" id="ARBA00047851"/>
    </source>
</evidence>
<feature type="binding site" evidence="9">
    <location>
        <position position="75"/>
    </location>
    <ligand>
        <name>Mg(2+)</name>
        <dbReference type="ChEBI" id="CHEBI:18420"/>
    </ligand>
</feature>
<dbReference type="Pfam" id="PF02581">
    <property type="entry name" value="TMP-TENI"/>
    <property type="match status" value="1"/>
</dbReference>
<feature type="binding site" evidence="9">
    <location>
        <position position="172"/>
    </location>
    <ligand>
        <name>2-[(2R,5Z)-2-carboxy-4-methylthiazol-5(2H)-ylidene]ethyl phosphate</name>
        <dbReference type="ChEBI" id="CHEBI:62899"/>
    </ligand>
</feature>
<evidence type="ECO:0000256" key="1">
    <source>
        <dbReference type="ARBA" id="ARBA00005165"/>
    </source>
</evidence>
<evidence type="ECO:0000256" key="9">
    <source>
        <dbReference type="HAMAP-Rule" id="MF_00097"/>
    </source>
</evidence>
<dbReference type="EMBL" id="CP093313">
    <property type="protein sequence ID" value="UWZ82800.1"/>
    <property type="molecule type" value="Genomic_DNA"/>
</dbReference>
<dbReference type="RefSeq" id="WP_260792028.1">
    <property type="nucleotide sequence ID" value="NZ_CP093313.1"/>
</dbReference>
<keyword evidence="3 9" id="KW-0479">Metal-binding</keyword>
<comment type="pathway">
    <text evidence="1 9">Cofactor biosynthesis; thiamine diphosphate biosynthesis; thiamine phosphate from 4-amino-2-methyl-5-diphosphomethylpyrimidine and 4-methyl-5-(2-phosphoethyl)-thiazole: step 1/1.</text>
</comment>
<keyword evidence="2 9" id="KW-0808">Transferase</keyword>
<dbReference type="AlphaFoldDB" id="A0A9J7BJ06"/>
<evidence type="ECO:0000256" key="8">
    <source>
        <dbReference type="ARBA" id="ARBA00047883"/>
    </source>
</evidence>
<evidence type="ECO:0000256" key="2">
    <source>
        <dbReference type="ARBA" id="ARBA00022679"/>
    </source>
</evidence>
<dbReference type="PANTHER" id="PTHR20857:SF15">
    <property type="entry name" value="THIAMINE-PHOSPHATE SYNTHASE"/>
    <property type="match status" value="1"/>
</dbReference>
<evidence type="ECO:0000313" key="12">
    <source>
        <dbReference type="Proteomes" id="UP001059380"/>
    </source>
</evidence>
<dbReference type="GO" id="GO:0005737">
    <property type="term" value="C:cytoplasm"/>
    <property type="evidence" value="ECO:0007669"/>
    <property type="project" value="TreeGrafter"/>
</dbReference>
<dbReference type="EC" id="2.5.1.3" evidence="9"/>
<comment type="caution">
    <text evidence="9">Lacks conserved residue(s) required for the propagation of feature annotation.</text>
</comment>
<comment type="function">
    <text evidence="9">Condenses 4-methyl-5-(beta-hydroxyethyl)thiazole monophosphate (THZ-P) and 2-methyl-4-amino-5-hydroxymethyl pyrimidine pyrophosphate (HMP-PP) to form thiamine monophosphate (TMP).</text>
</comment>
<dbReference type="GO" id="GO:0000287">
    <property type="term" value="F:magnesium ion binding"/>
    <property type="evidence" value="ECO:0007669"/>
    <property type="project" value="UniProtKB-UniRule"/>
</dbReference>
<evidence type="ECO:0000256" key="3">
    <source>
        <dbReference type="ARBA" id="ARBA00022723"/>
    </source>
</evidence>
<dbReference type="KEGG" id="orp:MOP44_19785"/>
<dbReference type="GO" id="GO:0009228">
    <property type="term" value="P:thiamine biosynthetic process"/>
    <property type="evidence" value="ECO:0007669"/>
    <property type="project" value="UniProtKB-KW"/>
</dbReference>
<comment type="catalytic activity">
    <reaction evidence="6 9">
        <text>4-methyl-5-(2-phosphooxyethyl)-thiazole + 4-amino-2-methyl-5-(diphosphooxymethyl)pyrimidine + H(+) = thiamine phosphate + diphosphate</text>
        <dbReference type="Rhea" id="RHEA:22328"/>
        <dbReference type="ChEBI" id="CHEBI:15378"/>
        <dbReference type="ChEBI" id="CHEBI:33019"/>
        <dbReference type="ChEBI" id="CHEBI:37575"/>
        <dbReference type="ChEBI" id="CHEBI:57841"/>
        <dbReference type="ChEBI" id="CHEBI:58296"/>
        <dbReference type="EC" id="2.5.1.3"/>
    </reaction>
</comment>
<organism evidence="11 12">
    <name type="scientific">Occallatibacter riparius</name>
    <dbReference type="NCBI Taxonomy" id="1002689"/>
    <lineage>
        <taxon>Bacteria</taxon>
        <taxon>Pseudomonadati</taxon>
        <taxon>Acidobacteriota</taxon>
        <taxon>Terriglobia</taxon>
        <taxon>Terriglobales</taxon>
        <taxon>Acidobacteriaceae</taxon>
        <taxon>Occallatibacter</taxon>
    </lineage>
</organism>
<evidence type="ECO:0000256" key="6">
    <source>
        <dbReference type="ARBA" id="ARBA00047334"/>
    </source>
</evidence>
<keyword evidence="5 9" id="KW-0784">Thiamine biosynthesis</keyword>
<reference evidence="11" key="1">
    <citation type="submission" date="2021-04" db="EMBL/GenBank/DDBJ databases">
        <title>Phylogenetic analysis of Acidobacteriaceae.</title>
        <authorList>
            <person name="Qiu L."/>
            <person name="Zhang Q."/>
        </authorList>
    </citation>
    <scope>NUCLEOTIDE SEQUENCE</scope>
    <source>
        <strain evidence="11">DSM 25168</strain>
    </source>
</reference>
<comment type="catalytic activity">
    <reaction evidence="8 9">
        <text>2-[(2R,5Z)-2-carboxy-4-methylthiazol-5(2H)-ylidene]ethyl phosphate + 4-amino-2-methyl-5-(diphosphooxymethyl)pyrimidine + 2 H(+) = thiamine phosphate + CO2 + diphosphate</text>
        <dbReference type="Rhea" id="RHEA:47844"/>
        <dbReference type="ChEBI" id="CHEBI:15378"/>
        <dbReference type="ChEBI" id="CHEBI:16526"/>
        <dbReference type="ChEBI" id="CHEBI:33019"/>
        <dbReference type="ChEBI" id="CHEBI:37575"/>
        <dbReference type="ChEBI" id="CHEBI:57841"/>
        <dbReference type="ChEBI" id="CHEBI:62899"/>
        <dbReference type="EC" id="2.5.1.3"/>
    </reaction>
</comment>
<comment type="similarity">
    <text evidence="9">Belongs to the thiamine-phosphate synthase family.</text>
</comment>
<accession>A0A9J7BJ06</accession>
<dbReference type="CDD" id="cd00564">
    <property type="entry name" value="TMP_TenI"/>
    <property type="match status" value="1"/>
</dbReference>
<gene>
    <name evidence="9" type="primary">thiE</name>
    <name evidence="11" type="ORF">MOP44_19785</name>
</gene>
<feature type="binding site" evidence="9">
    <location>
        <position position="74"/>
    </location>
    <ligand>
        <name>4-amino-2-methyl-5-(diphosphooxymethyl)pyrimidine</name>
        <dbReference type="ChEBI" id="CHEBI:57841"/>
    </ligand>
</feature>
<dbReference type="SUPFAM" id="SSF51391">
    <property type="entry name" value="Thiamin phosphate synthase"/>
    <property type="match status" value="1"/>
</dbReference>
<keyword evidence="12" id="KW-1185">Reference proteome</keyword>
<evidence type="ECO:0000259" key="10">
    <source>
        <dbReference type="Pfam" id="PF02581"/>
    </source>
</evidence>
<protein>
    <recommendedName>
        <fullName evidence="9">Thiamine-phosphate synthase</fullName>
        <shortName evidence="9">TP synthase</shortName>
        <shortName evidence="9">TPS</shortName>
        <ecNumber evidence="9">2.5.1.3</ecNumber>
    </recommendedName>
    <alternativeName>
        <fullName evidence="9">Thiamine-phosphate pyrophosphorylase</fullName>
        <shortName evidence="9">TMP pyrophosphorylase</shortName>
        <shortName evidence="9">TMP-PPase</shortName>
    </alternativeName>
</protein>
<dbReference type="GO" id="GO:0004789">
    <property type="term" value="F:thiamine-phosphate diphosphorylase activity"/>
    <property type="evidence" value="ECO:0007669"/>
    <property type="project" value="UniProtKB-UniRule"/>
</dbReference>
<dbReference type="Proteomes" id="UP001059380">
    <property type="component" value="Chromosome"/>
</dbReference>
<feature type="binding site" evidence="9">
    <location>
        <begin position="139"/>
        <end position="141"/>
    </location>
    <ligand>
        <name>2-[(2R,5Z)-2-carboxy-4-methylthiazol-5(2H)-ylidene]ethyl phosphate</name>
        <dbReference type="ChEBI" id="CHEBI:62899"/>
    </ligand>
</feature>
<dbReference type="InterPro" id="IPR022998">
    <property type="entry name" value="ThiamineP_synth_TenI"/>
</dbReference>
<feature type="binding site" evidence="9">
    <location>
        <position position="94"/>
    </location>
    <ligand>
        <name>Mg(2+)</name>
        <dbReference type="ChEBI" id="CHEBI:18420"/>
    </ligand>
</feature>
<name>A0A9J7BJ06_9BACT</name>
<evidence type="ECO:0000313" key="11">
    <source>
        <dbReference type="EMBL" id="UWZ82800.1"/>
    </source>
</evidence>
<dbReference type="InterPro" id="IPR034291">
    <property type="entry name" value="TMP_synthase"/>
</dbReference>
<dbReference type="InterPro" id="IPR013785">
    <property type="entry name" value="Aldolase_TIM"/>
</dbReference>
<proteinExistence type="inferred from homology"/>
<dbReference type="GO" id="GO:0009229">
    <property type="term" value="P:thiamine diphosphate biosynthetic process"/>
    <property type="evidence" value="ECO:0007669"/>
    <property type="project" value="UniProtKB-UniRule"/>
</dbReference>
<evidence type="ECO:0000256" key="5">
    <source>
        <dbReference type="ARBA" id="ARBA00022977"/>
    </source>
</evidence>
<keyword evidence="4 9" id="KW-0460">Magnesium</keyword>
<dbReference type="InterPro" id="IPR036206">
    <property type="entry name" value="ThiamineP_synth_sf"/>
</dbReference>
<evidence type="ECO:0000256" key="4">
    <source>
        <dbReference type="ARBA" id="ARBA00022842"/>
    </source>
</evidence>
<dbReference type="Gene3D" id="3.20.20.70">
    <property type="entry name" value="Aldolase class I"/>
    <property type="match status" value="1"/>
</dbReference>
<comment type="catalytic activity">
    <reaction evidence="7 9">
        <text>2-(2-carboxy-4-methylthiazol-5-yl)ethyl phosphate + 4-amino-2-methyl-5-(diphosphooxymethyl)pyrimidine + 2 H(+) = thiamine phosphate + CO2 + diphosphate</text>
        <dbReference type="Rhea" id="RHEA:47848"/>
        <dbReference type="ChEBI" id="CHEBI:15378"/>
        <dbReference type="ChEBI" id="CHEBI:16526"/>
        <dbReference type="ChEBI" id="CHEBI:33019"/>
        <dbReference type="ChEBI" id="CHEBI:37575"/>
        <dbReference type="ChEBI" id="CHEBI:57841"/>
        <dbReference type="ChEBI" id="CHEBI:62890"/>
        <dbReference type="EC" id="2.5.1.3"/>
    </reaction>
</comment>